<keyword evidence="2" id="KW-1185">Reference proteome</keyword>
<accession>A0A1M5PXT5</accession>
<organism evidence="1 2">
    <name type="scientific">Pollutimonas bauzanensis</name>
    <dbReference type="NCBI Taxonomy" id="658167"/>
    <lineage>
        <taxon>Bacteria</taxon>
        <taxon>Pseudomonadati</taxon>
        <taxon>Pseudomonadota</taxon>
        <taxon>Betaproteobacteria</taxon>
        <taxon>Burkholderiales</taxon>
        <taxon>Alcaligenaceae</taxon>
        <taxon>Pollutimonas</taxon>
    </lineage>
</organism>
<evidence type="ECO:0000313" key="2">
    <source>
        <dbReference type="Proteomes" id="UP000184226"/>
    </source>
</evidence>
<name>A0A1M5PXT5_9BURK</name>
<proteinExistence type="predicted"/>
<gene>
    <name evidence="1" type="ORF">SAMN04488135_10282</name>
</gene>
<dbReference type="OrthoDB" id="8656051at2"/>
<dbReference type="Proteomes" id="UP000184226">
    <property type="component" value="Unassembled WGS sequence"/>
</dbReference>
<protein>
    <recommendedName>
        <fullName evidence="3">SCP-2 sterol transfer family protein</fullName>
    </recommendedName>
</protein>
<dbReference type="RefSeq" id="WP_073101743.1">
    <property type="nucleotide sequence ID" value="NZ_FQXE01000002.1"/>
</dbReference>
<evidence type="ECO:0008006" key="3">
    <source>
        <dbReference type="Google" id="ProtNLM"/>
    </source>
</evidence>
<dbReference type="EMBL" id="FQXE01000002">
    <property type="protein sequence ID" value="SHH06269.1"/>
    <property type="molecule type" value="Genomic_DNA"/>
</dbReference>
<evidence type="ECO:0000313" key="1">
    <source>
        <dbReference type="EMBL" id="SHH06269.1"/>
    </source>
</evidence>
<sequence length="127" mass="14017">MTGVHADDGASLARHFKRHALSYARSRAVEARVLIQFGDARLLVRIEHGRVVDIADSMAPLSSWDFSVRAPADAWSRFWRAVPAAGSHDIFALARNGEMAIEGDLHPFMANLQYMKDLLAIGREACA</sequence>
<reference evidence="1 2" key="1">
    <citation type="submission" date="2016-11" db="EMBL/GenBank/DDBJ databases">
        <authorList>
            <person name="Jaros S."/>
            <person name="Januszkiewicz K."/>
            <person name="Wedrychowicz H."/>
        </authorList>
    </citation>
    <scope>NUCLEOTIDE SEQUENCE [LARGE SCALE GENOMIC DNA]</scope>
    <source>
        <strain evidence="1 2">CGMCC 1.10190</strain>
    </source>
</reference>
<dbReference type="STRING" id="658167.SAMN04488135_10282"/>
<dbReference type="AlphaFoldDB" id="A0A1M5PXT5"/>